<protein>
    <submittedName>
        <fullName evidence="2">Uncharacterized protein</fullName>
    </submittedName>
</protein>
<feature type="transmembrane region" description="Helical" evidence="1">
    <location>
        <begin position="38"/>
        <end position="58"/>
    </location>
</feature>
<reference evidence="2" key="1">
    <citation type="journal article" date="2015" name="Nature">
        <title>Complex archaea that bridge the gap between prokaryotes and eukaryotes.</title>
        <authorList>
            <person name="Spang A."/>
            <person name="Saw J.H."/>
            <person name="Jorgensen S.L."/>
            <person name="Zaremba-Niedzwiedzka K."/>
            <person name="Martijn J."/>
            <person name="Lind A.E."/>
            <person name="van Eijk R."/>
            <person name="Schleper C."/>
            <person name="Guy L."/>
            <person name="Ettema T.J."/>
        </authorList>
    </citation>
    <scope>NUCLEOTIDE SEQUENCE</scope>
</reference>
<feature type="transmembrane region" description="Helical" evidence="1">
    <location>
        <begin position="12"/>
        <end position="32"/>
    </location>
</feature>
<organism evidence="2">
    <name type="scientific">marine sediment metagenome</name>
    <dbReference type="NCBI Taxonomy" id="412755"/>
    <lineage>
        <taxon>unclassified sequences</taxon>
        <taxon>metagenomes</taxon>
        <taxon>ecological metagenomes</taxon>
    </lineage>
</organism>
<dbReference type="AlphaFoldDB" id="A0A0F9X9N6"/>
<evidence type="ECO:0000256" key="1">
    <source>
        <dbReference type="SAM" id="Phobius"/>
    </source>
</evidence>
<proteinExistence type="predicted"/>
<keyword evidence="1" id="KW-0812">Transmembrane</keyword>
<keyword evidence="1" id="KW-0472">Membrane</keyword>
<gene>
    <name evidence="2" type="ORF">LCGC14_0175700</name>
</gene>
<accession>A0A0F9X9N6</accession>
<evidence type="ECO:0000313" key="2">
    <source>
        <dbReference type="EMBL" id="KKN95701.1"/>
    </source>
</evidence>
<keyword evidence="1" id="KW-1133">Transmembrane helix</keyword>
<sequence length="69" mass="7853">MTINNVRKEITYFILLVLMWSAGTVFVIIGIVNNNDTLAAIAFIGTVFVLVKGTDLWISNSKDQYYFIY</sequence>
<name>A0A0F9X9N6_9ZZZZ</name>
<comment type="caution">
    <text evidence="2">The sequence shown here is derived from an EMBL/GenBank/DDBJ whole genome shotgun (WGS) entry which is preliminary data.</text>
</comment>
<dbReference type="EMBL" id="LAZR01000069">
    <property type="protein sequence ID" value="KKN95701.1"/>
    <property type="molecule type" value="Genomic_DNA"/>
</dbReference>